<protein>
    <recommendedName>
        <fullName evidence="3">PIN domain-containing protein</fullName>
    </recommendedName>
</protein>
<evidence type="ECO:0000313" key="2">
    <source>
        <dbReference type="Proteomes" id="UP000578252"/>
    </source>
</evidence>
<evidence type="ECO:0008006" key="3">
    <source>
        <dbReference type="Google" id="ProtNLM"/>
    </source>
</evidence>
<name>A0A7Y0U221_9ACTO</name>
<accession>A0A7Y0U221</accession>
<reference evidence="1 2" key="1">
    <citation type="submission" date="2020-04" db="EMBL/GenBank/DDBJ databases">
        <title>Antimicrobial susceptibility and clonality of vaginal-derived multi-drug resistant Mobiluncus isolates in China.</title>
        <authorList>
            <person name="Zhang X."/>
        </authorList>
    </citation>
    <scope>NUCLEOTIDE SEQUENCE [LARGE SCALE GENOMIC DNA]</scope>
    <source>
        <strain evidence="1 2">13</strain>
    </source>
</reference>
<dbReference type="EMBL" id="JABCUR010000007">
    <property type="protein sequence ID" value="NMW65530.1"/>
    <property type="molecule type" value="Genomic_DNA"/>
</dbReference>
<dbReference type="Proteomes" id="UP000578252">
    <property type="component" value="Unassembled WGS sequence"/>
</dbReference>
<dbReference type="AlphaFoldDB" id="A0A7Y0U221"/>
<evidence type="ECO:0000313" key="1">
    <source>
        <dbReference type="EMBL" id="NMW65530.1"/>
    </source>
</evidence>
<sequence length="67" mass="7588">MFLEKTKTEEPFVDEDDRVFFEVALSACKLGQAFLVTGNSKHFPDKGFVVTPAQLLEKLNYQDFLGS</sequence>
<comment type="caution">
    <text evidence="1">The sequence shown here is derived from an EMBL/GenBank/DDBJ whole genome shotgun (WGS) entry which is preliminary data.</text>
</comment>
<proteinExistence type="predicted"/>
<gene>
    <name evidence="1" type="ORF">HHJ78_08370</name>
</gene>
<organism evidence="1 2">
    <name type="scientific">Mobiluncus mulieris</name>
    <dbReference type="NCBI Taxonomy" id="2052"/>
    <lineage>
        <taxon>Bacteria</taxon>
        <taxon>Bacillati</taxon>
        <taxon>Actinomycetota</taxon>
        <taxon>Actinomycetes</taxon>
        <taxon>Actinomycetales</taxon>
        <taxon>Actinomycetaceae</taxon>
        <taxon>Mobiluncus</taxon>
    </lineage>
</organism>